<dbReference type="AlphaFoldDB" id="A0A090EM07"/>
<gene>
    <name evidence="1" type="ORF">MPLDJ20_150003</name>
</gene>
<protein>
    <submittedName>
        <fullName evidence="1">Uncharacterized protein</fullName>
    </submittedName>
</protein>
<reference evidence="1 2" key="1">
    <citation type="submission" date="2014-08" db="EMBL/GenBank/DDBJ databases">
        <authorList>
            <person name="Moulin Lionel"/>
        </authorList>
    </citation>
    <scope>NUCLEOTIDE SEQUENCE [LARGE SCALE GENOMIC DNA]</scope>
</reference>
<sequence>MAPGKRDEAIAKAARLRSGVGLAGPVNFGAAPFLVAVRETAKQIFPSGVHLDYEADPIPLPNEGISLVRGRTSNSVQWDRLRRVCALSKG</sequence>
<evidence type="ECO:0000313" key="2">
    <source>
        <dbReference type="Proteomes" id="UP000046373"/>
    </source>
</evidence>
<organism evidence="1 2">
    <name type="scientific">Mesorhizobium plurifarium</name>
    <dbReference type="NCBI Taxonomy" id="69974"/>
    <lineage>
        <taxon>Bacteria</taxon>
        <taxon>Pseudomonadati</taxon>
        <taxon>Pseudomonadota</taxon>
        <taxon>Alphaproteobacteria</taxon>
        <taxon>Hyphomicrobiales</taxon>
        <taxon>Phyllobacteriaceae</taxon>
        <taxon>Mesorhizobium</taxon>
    </lineage>
</organism>
<evidence type="ECO:0000313" key="1">
    <source>
        <dbReference type="EMBL" id="CDX32012.1"/>
    </source>
</evidence>
<accession>A0A090EM07</accession>
<dbReference type="Proteomes" id="UP000046373">
    <property type="component" value="Unassembled WGS sequence"/>
</dbReference>
<proteinExistence type="predicted"/>
<dbReference type="EMBL" id="CCNB01000007">
    <property type="protein sequence ID" value="CDX32012.1"/>
    <property type="molecule type" value="Genomic_DNA"/>
</dbReference>
<name>A0A090EM07_MESPL</name>